<dbReference type="Gene3D" id="3.40.50.720">
    <property type="entry name" value="NAD(P)-binding Rossmann-like Domain"/>
    <property type="match status" value="1"/>
</dbReference>
<evidence type="ECO:0000259" key="3">
    <source>
        <dbReference type="SMART" id="SM00822"/>
    </source>
</evidence>
<comment type="similarity">
    <text evidence="1">Belongs to the short-chain dehydrogenases/reductases (SDR) family.</text>
</comment>
<dbReference type="InterPro" id="IPR057326">
    <property type="entry name" value="KR_dom"/>
</dbReference>
<evidence type="ECO:0000256" key="2">
    <source>
        <dbReference type="ARBA" id="ARBA00023002"/>
    </source>
</evidence>
<dbReference type="Proteomes" id="UP001500957">
    <property type="component" value="Unassembled WGS sequence"/>
</dbReference>
<dbReference type="CDD" id="cd05233">
    <property type="entry name" value="SDR_c"/>
    <property type="match status" value="1"/>
</dbReference>
<gene>
    <name evidence="4" type="ORF">GCM10009547_36700</name>
</gene>
<dbReference type="SMART" id="SM00822">
    <property type="entry name" value="PKS_KR"/>
    <property type="match status" value="1"/>
</dbReference>
<dbReference type="PRINTS" id="PR00081">
    <property type="entry name" value="GDHRDH"/>
</dbReference>
<evidence type="ECO:0000313" key="4">
    <source>
        <dbReference type="EMBL" id="GAA0629691.1"/>
    </source>
</evidence>
<dbReference type="InterPro" id="IPR020904">
    <property type="entry name" value="Sc_DH/Rdtase_CS"/>
</dbReference>
<comment type="caution">
    <text evidence="4">The sequence shown here is derived from an EMBL/GenBank/DDBJ whole genome shotgun (WGS) entry which is preliminary data.</text>
</comment>
<keyword evidence="5" id="KW-1185">Reference proteome</keyword>
<dbReference type="PROSITE" id="PS00061">
    <property type="entry name" value="ADH_SHORT"/>
    <property type="match status" value="1"/>
</dbReference>
<evidence type="ECO:0000313" key="5">
    <source>
        <dbReference type="Proteomes" id="UP001500957"/>
    </source>
</evidence>
<sequence>MHDLTGRTVVVTGGNSGIGLSLAAGAARAGADVAIWGRNKSRNAGAAAMLAVHGRRVLPVRCDVGDEGEVATAMQETLAEFGRLDCFFANAGMHAAAPIQDMAFEDWREVMRVNLDGAFLTTREAARVFIEQGTGGSMVVVSSTISRYGGAGQASYAASKTALIGLGRTLAVELARHRVRCNILIPGWTRTPLNAQAQASEKFMTATTARTPVRRWADPEEFEAVAPFLADPGLTFHTGNEIVVDGGYTIF</sequence>
<protein>
    <submittedName>
        <fullName evidence="4">SDR family oxidoreductase</fullName>
    </submittedName>
</protein>
<proteinExistence type="inferred from homology"/>
<name>A0ABP3S9G0_9ACTN</name>
<keyword evidence="2" id="KW-0560">Oxidoreductase</keyword>
<organism evidence="4 5">
    <name type="scientific">Sporichthya brevicatena</name>
    <dbReference type="NCBI Taxonomy" id="171442"/>
    <lineage>
        <taxon>Bacteria</taxon>
        <taxon>Bacillati</taxon>
        <taxon>Actinomycetota</taxon>
        <taxon>Actinomycetes</taxon>
        <taxon>Sporichthyales</taxon>
        <taxon>Sporichthyaceae</taxon>
        <taxon>Sporichthya</taxon>
    </lineage>
</organism>
<dbReference type="PANTHER" id="PTHR43669:SF3">
    <property type="entry name" value="ALCOHOL DEHYDROGENASE, PUTATIVE (AFU_ORTHOLOGUE AFUA_3G03445)-RELATED"/>
    <property type="match status" value="1"/>
</dbReference>
<dbReference type="Pfam" id="PF13561">
    <property type="entry name" value="adh_short_C2"/>
    <property type="match status" value="1"/>
</dbReference>
<dbReference type="InterPro" id="IPR036291">
    <property type="entry name" value="NAD(P)-bd_dom_sf"/>
</dbReference>
<evidence type="ECO:0000256" key="1">
    <source>
        <dbReference type="ARBA" id="ARBA00006484"/>
    </source>
</evidence>
<dbReference type="PRINTS" id="PR00080">
    <property type="entry name" value="SDRFAMILY"/>
</dbReference>
<feature type="domain" description="Ketoreductase" evidence="3">
    <location>
        <begin position="7"/>
        <end position="191"/>
    </location>
</feature>
<dbReference type="PANTHER" id="PTHR43669">
    <property type="entry name" value="5-KETO-D-GLUCONATE 5-REDUCTASE"/>
    <property type="match status" value="1"/>
</dbReference>
<reference evidence="5" key="1">
    <citation type="journal article" date="2019" name="Int. J. Syst. Evol. Microbiol.">
        <title>The Global Catalogue of Microorganisms (GCM) 10K type strain sequencing project: providing services to taxonomists for standard genome sequencing and annotation.</title>
        <authorList>
            <consortium name="The Broad Institute Genomics Platform"/>
            <consortium name="The Broad Institute Genome Sequencing Center for Infectious Disease"/>
            <person name="Wu L."/>
            <person name="Ma J."/>
        </authorList>
    </citation>
    <scope>NUCLEOTIDE SEQUENCE [LARGE SCALE GENOMIC DNA]</scope>
    <source>
        <strain evidence="5">JCM 10671</strain>
    </source>
</reference>
<dbReference type="EMBL" id="BAAAHE010000036">
    <property type="protein sequence ID" value="GAA0629691.1"/>
    <property type="molecule type" value="Genomic_DNA"/>
</dbReference>
<dbReference type="InterPro" id="IPR002347">
    <property type="entry name" value="SDR_fam"/>
</dbReference>
<dbReference type="RefSeq" id="WP_344607419.1">
    <property type="nucleotide sequence ID" value="NZ_BAAAHE010000036.1"/>
</dbReference>
<dbReference type="SUPFAM" id="SSF51735">
    <property type="entry name" value="NAD(P)-binding Rossmann-fold domains"/>
    <property type="match status" value="1"/>
</dbReference>
<accession>A0ABP3S9G0</accession>